<dbReference type="Proteomes" id="UP000580250">
    <property type="component" value="Unassembled WGS sequence"/>
</dbReference>
<evidence type="ECO:0000259" key="1">
    <source>
        <dbReference type="PROSITE" id="PS50181"/>
    </source>
</evidence>
<dbReference type="AlphaFoldDB" id="A0A6V7XZG4"/>
<dbReference type="EMBL" id="CAJEWN010002659">
    <property type="protein sequence ID" value="CAD2204743.1"/>
    <property type="molecule type" value="Genomic_DNA"/>
</dbReference>
<dbReference type="InterPro" id="IPR036047">
    <property type="entry name" value="F-box-like_dom_sf"/>
</dbReference>
<sequence>MVPKNISNSYLQKQCSLVSKGFKDWKINKQIKTTSTSHQKNIKQQHQKHSLYNNSLRLFLELIVIILLELKELRMKLMIQTNLNILINPQNLILDVYDQEEEEEILIDETPHEEIPKSPTNKDEKTSLVFSLPSEVQLDIFKYLNFDQLLPFQQSSSYFNNFIEKFEKRLPRKQYHILSLDCNLVYFRENILFKPDPKLYDFQLSKELEEKWKYGIEKSIPLFLCGDVSSKVASTGIAVFVTYNRFKLRRIPKNIEEMKIARYLLGYLFKCTFDCLYLSDAIINQQMLELLFDENKTNNLPLQIHSRRTTLNFIRGDMEQFLNFIYNMYLLMKSKLMDI</sequence>
<proteinExistence type="predicted"/>
<gene>
    <name evidence="2" type="ORF">MENT_LOCUS58502</name>
</gene>
<dbReference type="PROSITE" id="PS50181">
    <property type="entry name" value="FBOX"/>
    <property type="match status" value="1"/>
</dbReference>
<protein>
    <recommendedName>
        <fullName evidence="1">F-box domain-containing protein</fullName>
    </recommendedName>
</protein>
<dbReference type="SUPFAM" id="SSF81383">
    <property type="entry name" value="F-box domain"/>
    <property type="match status" value="1"/>
</dbReference>
<comment type="caution">
    <text evidence="2">The sequence shown here is derived from an EMBL/GenBank/DDBJ whole genome shotgun (WGS) entry which is preliminary data.</text>
</comment>
<organism evidence="2 3">
    <name type="scientific">Meloidogyne enterolobii</name>
    <name type="common">Root-knot nematode worm</name>
    <name type="synonym">Meloidogyne mayaguensis</name>
    <dbReference type="NCBI Taxonomy" id="390850"/>
    <lineage>
        <taxon>Eukaryota</taxon>
        <taxon>Metazoa</taxon>
        <taxon>Ecdysozoa</taxon>
        <taxon>Nematoda</taxon>
        <taxon>Chromadorea</taxon>
        <taxon>Rhabditida</taxon>
        <taxon>Tylenchina</taxon>
        <taxon>Tylenchomorpha</taxon>
        <taxon>Tylenchoidea</taxon>
        <taxon>Meloidogynidae</taxon>
        <taxon>Meloidogyninae</taxon>
        <taxon>Meloidogyne</taxon>
    </lineage>
</organism>
<dbReference type="InterPro" id="IPR001810">
    <property type="entry name" value="F-box_dom"/>
</dbReference>
<accession>A0A6V7XZG4</accession>
<dbReference type="Pfam" id="PF00646">
    <property type="entry name" value="F-box"/>
    <property type="match status" value="1"/>
</dbReference>
<name>A0A6V7XZG4_MELEN</name>
<evidence type="ECO:0000313" key="2">
    <source>
        <dbReference type="EMBL" id="CAD2204743.1"/>
    </source>
</evidence>
<feature type="domain" description="F-box" evidence="1">
    <location>
        <begin position="126"/>
        <end position="174"/>
    </location>
</feature>
<reference evidence="2 3" key="1">
    <citation type="submission" date="2020-08" db="EMBL/GenBank/DDBJ databases">
        <authorList>
            <person name="Koutsovoulos G."/>
            <person name="Danchin GJ E."/>
        </authorList>
    </citation>
    <scope>NUCLEOTIDE SEQUENCE [LARGE SCALE GENOMIC DNA]</scope>
</reference>
<evidence type="ECO:0000313" key="3">
    <source>
        <dbReference type="Proteomes" id="UP000580250"/>
    </source>
</evidence>